<keyword evidence="4 9" id="KW-0479">Metal-binding</keyword>
<comment type="similarity">
    <text evidence="2 9">Belongs to the CRISPR-associated endoribonuclease Cas2 protein family.</text>
</comment>
<keyword evidence="11" id="KW-1185">Reference proteome</keyword>
<dbReference type="RefSeq" id="WP_198736879.1">
    <property type="nucleotide sequence ID" value="NZ_JAEIOT010000015.1"/>
</dbReference>
<keyword evidence="7 9" id="KW-0460">Magnesium</keyword>
<evidence type="ECO:0000256" key="5">
    <source>
        <dbReference type="ARBA" id="ARBA00022759"/>
    </source>
</evidence>
<dbReference type="EMBL" id="JAEIOT010000015">
    <property type="protein sequence ID" value="MBI9001418.1"/>
    <property type="molecule type" value="Genomic_DNA"/>
</dbReference>
<dbReference type="NCBIfam" id="TIGR01573">
    <property type="entry name" value="cas2"/>
    <property type="match status" value="1"/>
</dbReference>
<keyword evidence="8 9" id="KW-0051">Antiviral defense</keyword>
<keyword evidence="6 9" id="KW-0378">Hydrolase</keyword>
<dbReference type="Pfam" id="PF09827">
    <property type="entry name" value="CRISPR_Cas2"/>
    <property type="match status" value="1"/>
</dbReference>
<evidence type="ECO:0000313" key="11">
    <source>
        <dbReference type="Proteomes" id="UP000625574"/>
    </source>
</evidence>
<evidence type="ECO:0000256" key="3">
    <source>
        <dbReference type="ARBA" id="ARBA00022722"/>
    </source>
</evidence>
<dbReference type="Proteomes" id="UP000625574">
    <property type="component" value="Unassembled WGS sequence"/>
</dbReference>
<accession>A0ABS0VXD2</accession>
<dbReference type="EC" id="3.1.-.-" evidence="9"/>
<evidence type="ECO:0000256" key="7">
    <source>
        <dbReference type="ARBA" id="ARBA00022842"/>
    </source>
</evidence>
<evidence type="ECO:0000313" key="10">
    <source>
        <dbReference type="EMBL" id="MBI9001418.1"/>
    </source>
</evidence>
<evidence type="ECO:0000256" key="9">
    <source>
        <dbReference type="HAMAP-Rule" id="MF_01471"/>
    </source>
</evidence>
<feature type="binding site" evidence="9">
    <location>
        <position position="16"/>
    </location>
    <ligand>
        <name>Mg(2+)</name>
        <dbReference type="ChEBI" id="CHEBI:18420"/>
        <note>catalytic</note>
    </ligand>
</feature>
<dbReference type="InterPro" id="IPR019199">
    <property type="entry name" value="Virulence_VapD/CRISPR_Cas2"/>
</dbReference>
<protein>
    <recommendedName>
        <fullName evidence="9">CRISPR-associated endoribonuclease Cas2</fullName>
        <ecNumber evidence="9">3.1.-.-</ecNumber>
    </recommendedName>
</protein>
<dbReference type="HAMAP" id="MF_01471">
    <property type="entry name" value="Cas2"/>
    <property type="match status" value="1"/>
</dbReference>
<evidence type="ECO:0000256" key="1">
    <source>
        <dbReference type="ARBA" id="ARBA00001946"/>
    </source>
</evidence>
<name>A0ABS0VXD2_9CORY</name>
<evidence type="ECO:0000256" key="8">
    <source>
        <dbReference type="ARBA" id="ARBA00023118"/>
    </source>
</evidence>
<evidence type="ECO:0000256" key="6">
    <source>
        <dbReference type="ARBA" id="ARBA00022801"/>
    </source>
</evidence>
<organism evidence="10 11">
    <name type="scientific">Corynebacterium marambiense</name>
    <dbReference type="NCBI Taxonomy" id="2765364"/>
    <lineage>
        <taxon>Bacteria</taxon>
        <taxon>Bacillati</taxon>
        <taxon>Actinomycetota</taxon>
        <taxon>Actinomycetes</taxon>
        <taxon>Mycobacteriales</taxon>
        <taxon>Corynebacteriaceae</taxon>
        <taxon>Corynebacterium</taxon>
    </lineage>
</organism>
<dbReference type="InterPro" id="IPR021127">
    <property type="entry name" value="CRISPR_associated_Cas2"/>
</dbReference>
<keyword evidence="3 9" id="KW-0540">Nuclease</keyword>
<evidence type="ECO:0000256" key="4">
    <source>
        <dbReference type="ARBA" id="ARBA00022723"/>
    </source>
</evidence>
<sequence>MPAKGSEPVWCLVMFDLPVKTKAQRSAATRFRNELLDLGFCMAQLSVYVQYLPLAARLKQIVTAVKAALPPGGDVRVVSITDKQWSRAIRFSSAVPEKQEDQPSQLTIF</sequence>
<comment type="subunit">
    <text evidence="9">Homodimer, forms a heterotetramer with a Cas1 homodimer.</text>
</comment>
<keyword evidence="5 9" id="KW-0255">Endonuclease</keyword>
<dbReference type="GO" id="GO:0004519">
    <property type="term" value="F:endonuclease activity"/>
    <property type="evidence" value="ECO:0007669"/>
    <property type="project" value="UniProtKB-KW"/>
</dbReference>
<comment type="caution">
    <text evidence="10">The sequence shown here is derived from an EMBL/GenBank/DDBJ whole genome shotgun (WGS) entry which is preliminary data.</text>
</comment>
<proteinExistence type="inferred from homology"/>
<reference evidence="10 11" key="1">
    <citation type="submission" date="2020-12" db="EMBL/GenBank/DDBJ databases">
        <title>Genome public.</title>
        <authorList>
            <person name="Sun Q."/>
        </authorList>
    </citation>
    <scope>NUCLEOTIDE SEQUENCE [LARGE SCALE GENOMIC DNA]</scope>
    <source>
        <strain evidence="10 11">CCM 8864</strain>
    </source>
</reference>
<gene>
    <name evidence="9 10" type="primary">cas2</name>
    <name evidence="10" type="ORF">JDV76_10650</name>
</gene>
<comment type="function">
    <text evidence="9">CRISPR (clustered regularly interspaced short palindromic repeat), is an adaptive immune system that provides protection against mobile genetic elements (viruses, transposable elements and conjugative plasmids). CRISPR clusters contain sequences complementary to antecedent mobile elements and target invading nucleic acids. CRISPR clusters are transcribed and processed into CRISPR RNA (crRNA). Functions as a ssRNA-specific endoribonuclease. Involved in the integration of spacer DNA into the CRISPR cassette.</text>
</comment>
<evidence type="ECO:0000256" key="2">
    <source>
        <dbReference type="ARBA" id="ARBA00009959"/>
    </source>
</evidence>
<dbReference type="SUPFAM" id="SSF143430">
    <property type="entry name" value="TTP0101/SSO1404-like"/>
    <property type="match status" value="1"/>
</dbReference>
<comment type="cofactor">
    <cofactor evidence="1 9">
        <name>Mg(2+)</name>
        <dbReference type="ChEBI" id="CHEBI:18420"/>
    </cofactor>
</comment>